<dbReference type="Proteomes" id="UP000001494">
    <property type="component" value="Chromosome"/>
</dbReference>
<dbReference type="HOGENOM" id="CLU_007487_0_0_5"/>
<evidence type="ECO:0000256" key="3">
    <source>
        <dbReference type="ARBA" id="ARBA00022801"/>
    </source>
</evidence>
<dbReference type="KEGG" id="zmm:Zmob_1686"/>
<dbReference type="AlphaFoldDB" id="A0A0H3G4E3"/>
<keyword evidence="4" id="KW-0862">Zinc</keyword>
<dbReference type="InterPro" id="IPR011249">
    <property type="entry name" value="Metalloenz_LuxS/M16"/>
</dbReference>
<feature type="signal peptide" evidence="6">
    <location>
        <begin position="1"/>
        <end position="25"/>
    </location>
</feature>
<dbReference type="GO" id="GO:0008237">
    <property type="term" value="F:metallopeptidase activity"/>
    <property type="evidence" value="ECO:0007669"/>
    <property type="project" value="UniProtKB-KW"/>
</dbReference>
<dbReference type="InterPro" id="IPR050626">
    <property type="entry name" value="Peptidase_M16"/>
</dbReference>
<dbReference type="Gene3D" id="3.30.830.10">
    <property type="entry name" value="Metalloenzyme, LuxS/M16 peptidase-like"/>
    <property type="match status" value="4"/>
</dbReference>
<evidence type="ECO:0000256" key="5">
    <source>
        <dbReference type="ARBA" id="ARBA00023049"/>
    </source>
</evidence>
<sequence precursor="true">MGVNHRWLAAAALAATALSPITSNAAKPTADHNKNTAVPLSTLADQISLSWQKFTLPNGLQVIVHADHKSPIVAVSVWYHIGSKDEPAGKTGFAHLFEHLMFNGSENAPSGVFEPLRQAGATDDNGTTWFDRTNYFETVPTPALDLALFLESDRMGHLLGGITQQKLDNQRGVVQNEKRQGDNQPYGLVQYAQTEALSPEGHPYHHTTIGSMEDLDAASLDTVKDWFRQNYGPNNAVLVLAGDIDIDKAKTLVTRYFGDIPRGRDVVHPAAPIWTLPARKDEVLTDNVALARLYRTWTVPGFASSELPDLHIAAQVLGGLASSRLDQILVRQEQLAVSVAAELEPFENQSRFEITVDVKPGVNPQYVSQRLDKILNDFINQGPTADEVKRAATQTMVSEIAGLETVGGFSGQAPTLAEGLLYANDPNHYKKELVSLATATPASVTATMKKWLSRPVYALTVLPGERKAYQESQKGGHSGNDQIAIKPIPTAAPTPEMVAAAEKTTSAGIDRSHLPEIGTIPDLKFPTIEHAKLSNGVEVSYAQRSAVPLTRIAFNFDAGNAADLKDLRGTESLMLSMLTEGTPGKNAIELAVDRERLGATIAFDSDADRTNMLLRSPTPNIGATLSLASQMLLSPAFPDKELERVRSEQLATIAMEHSSPAPLAARVIGPNIYGENHPYAHVLSPSGTEDSVKKITKADIIRFKNQWLRPDKAHIFIVSDQPLSAILPLLNTRFGHWQNPKEEAGVKEINAAPVPQKSGILLVNRPNSPQSLILAGSALPLKGQADDATLFDLTVANDILGGQFLARLNMDLRESKGWSYGVHSRIYRMVGPSAFMIRAPVQTNQTGPSVSALKADTVSFLTDQGITAKELEGTLTGDIRQLPGSFESGDDVLSGMMTLNRFGRSDNYFDTLASRYRGLNAATLDTTARRWLDVNKFLWVVVGDANVVKPQLEKTGLPIETMSADDVK</sequence>
<accession>A0A0H3G4E3</accession>
<dbReference type="InterPro" id="IPR007863">
    <property type="entry name" value="Peptidase_M16_C"/>
</dbReference>
<dbReference type="Pfam" id="PF05193">
    <property type="entry name" value="Peptidase_M16_C"/>
    <property type="match status" value="2"/>
</dbReference>
<evidence type="ECO:0000313" key="9">
    <source>
        <dbReference type="EMBL" id="AEH63500.1"/>
    </source>
</evidence>
<dbReference type="GO" id="GO:0046872">
    <property type="term" value="F:metal ion binding"/>
    <property type="evidence" value="ECO:0007669"/>
    <property type="project" value="InterPro"/>
</dbReference>
<keyword evidence="5" id="KW-0482">Metalloprotease</keyword>
<proteinExistence type="inferred from homology"/>
<reference evidence="9 10" key="1">
    <citation type="journal article" date="2011" name="J. Bacteriol.">
        <title>Genome sequence of the ethanol-producing Zymomonas mobilis subsp. mobilis lectotype strain ATCC 10988.</title>
        <authorList>
            <person name="Pappas K.M."/>
            <person name="Kouvelis V.N."/>
            <person name="Saunders E."/>
            <person name="Brettin T.S."/>
            <person name="Bruce D."/>
            <person name="Detter C."/>
            <person name="Balakireva M."/>
            <person name="Han C.S."/>
            <person name="Savvakis G."/>
            <person name="Kyrpides N.C."/>
            <person name="Typas M.A."/>
        </authorList>
    </citation>
    <scope>NUCLEOTIDE SEQUENCE [LARGE SCALE GENOMIC DNA]</scope>
    <source>
        <strain evidence="10">ATCC 10988 / DSM 424 / CCUG 17860 / LMG 404 / NCIMB 8938 / NRRL B-806 / ZM1</strain>
    </source>
</reference>
<organism evidence="9 10">
    <name type="scientific">Zymomonas mobilis subsp. mobilis (strain ATCC 10988 / DSM 424 / LMG 404 / NCIMB 8938 / NRRL B-806 / ZM1)</name>
    <dbReference type="NCBI Taxonomy" id="555217"/>
    <lineage>
        <taxon>Bacteria</taxon>
        <taxon>Pseudomonadati</taxon>
        <taxon>Pseudomonadota</taxon>
        <taxon>Alphaproteobacteria</taxon>
        <taxon>Sphingomonadales</taxon>
        <taxon>Zymomonadaceae</taxon>
        <taxon>Zymomonas</taxon>
    </lineage>
</organism>
<dbReference type="eggNOG" id="COG0612">
    <property type="taxonomic scope" value="Bacteria"/>
</dbReference>
<name>A0A0H3G4E3_ZYMMA</name>
<evidence type="ECO:0000256" key="2">
    <source>
        <dbReference type="ARBA" id="ARBA00022670"/>
    </source>
</evidence>
<dbReference type="InterPro" id="IPR011765">
    <property type="entry name" value="Pept_M16_N"/>
</dbReference>
<dbReference type="EMBL" id="CP002850">
    <property type="protein sequence ID" value="AEH63500.1"/>
    <property type="molecule type" value="Genomic_DNA"/>
</dbReference>
<dbReference type="PANTHER" id="PTHR43690">
    <property type="entry name" value="NARDILYSIN"/>
    <property type="match status" value="1"/>
</dbReference>
<dbReference type="OrthoDB" id="9811314at2"/>
<feature type="chain" id="PRO_5002609803" evidence="6">
    <location>
        <begin position="26"/>
        <end position="968"/>
    </location>
</feature>
<evidence type="ECO:0000259" key="7">
    <source>
        <dbReference type="Pfam" id="PF00675"/>
    </source>
</evidence>
<evidence type="ECO:0000256" key="1">
    <source>
        <dbReference type="ARBA" id="ARBA00007261"/>
    </source>
</evidence>
<dbReference type="GO" id="GO:0006508">
    <property type="term" value="P:proteolysis"/>
    <property type="evidence" value="ECO:0007669"/>
    <property type="project" value="UniProtKB-KW"/>
</dbReference>
<evidence type="ECO:0000256" key="4">
    <source>
        <dbReference type="ARBA" id="ARBA00022833"/>
    </source>
</evidence>
<evidence type="ECO:0000259" key="8">
    <source>
        <dbReference type="Pfam" id="PF05193"/>
    </source>
</evidence>
<gene>
    <name evidence="9" type="ordered locus">Zmob_1686</name>
</gene>
<protein>
    <submittedName>
        <fullName evidence="9">Peptidase M16 domain protein</fullName>
    </submittedName>
</protein>
<feature type="domain" description="Peptidase M16 C-terminal" evidence="8">
    <location>
        <begin position="219"/>
        <end position="394"/>
    </location>
</feature>
<dbReference type="Pfam" id="PF00675">
    <property type="entry name" value="Peptidase_M16"/>
    <property type="match status" value="1"/>
</dbReference>
<keyword evidence="2" id="KW-0645">Protease</keyword>
<evidence type="ECO:0000256" key="6">
    <source>
        <dbReference type="SAM" id="SignalP"/>
    </source>
</evidence>
<dbReference type="SUPFAM" id="SSF63411">
    <property type="entry name" value="LuxS/MPP-like metallohydrolase"/>
    <property type="match status" value="4"/>
</dbReference>
<feature type="domain" description="Peptidase M16 N-terminal" evidence="7">
    <location>
        <begin position="62"/>
        <end position="185"/>
    </location>
</feature>
<dbReference type="PANTHER" id="PTHR43690:SF17">
    <property type="entry name" value="PROTEIN YHJJ"/>
    <property type="match status" value="1"/>
</dbReference>
<dbReference type="RefSeq" id="WP_014501210.1">
    <property type="nucleotide sequence ID" value="NC_017262.1"/>
</dbReference>
<evidence type="ECO:0000313" key="10">
    <source>
        <dbReference type="Proteomes" id="UP000001494"/>
    </source>
</evidence>
<feature type="domain" description="Peptidase M16 C-terminal" evidence="8">
    <location>
        <begin position="694"/>
        <end position="873"/>
    </location>
</feature>
<keyword evidence="6" id="KW-0732">Signal</keyword>
<comment type="similarity">
    <text evidence="1">Belongs to the peptidase M16 family.</text>
</comment>
<keyword evidence="3" id="KW-0378">Hydrolase</keyword>